<dbReference type="Pfam" id="PF00953">
    <property type="entry name" value="Glycos_transf_4"/>
    <property type="match status" value="1"/>
</dbReference>
<proteinExistence type="predicted"/>
<dbReference type="GO" id="GO:0071555">
    <property type="term" value="P:cell wall organization"/>
    <property type="evidence" value="ECO:0007669"/>
    <property type="project" value="TreeGrafter"/>
</dbReference>
<keyword evidence="2" id="KW-1003">Cell membrane</keyword>
<dbReference type="GO" id="GO:0046872">
    <property type="term" value="F:metal ion binding"/>
    <property type="evidence" value="ECO:0007669"/>
    <property type="project" value="UniProtKB-KW"/>
</dbReference>
<evidence type="ECO:0000256" key="2">
    <source>
        <dbReference type="ARBA" id="ARBA00022475"/>
    </source>
</evidence>
<dbReference type="PANTHER" id="PTHR22926">
    <property type="entry name" value="PHOSPHO-N-ACETYLMURAMOYL-PENTAPEPTIDE-TRANSFERASE"/>
    <property type="match status" value="1"/>
</dbReference>
<feature type="transmembrane region" description="Helical" evidence="8">
    <location>
        <begin position="253"/>
        <end position="273"/>
    </location>
</feature>
<feature type="transmembrane region" description="Helical" evidence="8">
    <location>
        <begin position="6"/>
        <end position="25"/>
    </location>
</feature>
<comment type="subcellular location">
    <subcellularLocation>
        <location evidence="1">Cell membrane</location>
        <topology evidence="1">Multi-pass membrane protein</topology>
    </subcellularLocation>
</comment>
<gene>
    <name evidence="9" type="ORF">G3O08_16740</name>
</gene>
<name>A0A7K3WTZ0_9FLAO</name>
<keyword evidence="4 8" id="KW-0812">Transmembrane</keyword>
<dbReference type="AlphaFoldDB" id="A0A7K3WTZ0"/>
<dbReference type="RefSeq" id="WP_163286609.1">
    <property type="nucleotide sequence ID" value="NZ_JAAGVY010000042.1"/>
</dbReference>
<feature type="transmembrane region" description="Helical" evidence="8">
    <location>
        <begin position="115"/>
        <end position="133"/>
    </location>
</feature>
<feature type="transmembrane region" description="Helical" evidence="8">
    <location>
        <begin position="174"/>
        <end position="192"/>
    </location>
</feature>
<organism evidence="9 10">
    <name type="scientific">Cryomorpha ignava</name>
    <dbReference type="NCBI Taxonomy" id="101383"/>
    <lineage>
        <taxon>Bacteria</taxon>
        <taxon>Pseudomonadati</taxon>
        <taxon>Bacteroidota</taxon>
        <taxon>Flavobacteriia</taxon>
        <taxon>Flavobacteriales</taxon>
        <taxon>Cryomorphaceae</taxon>
        <taxon>Cryomorpha</taxon>
    </lineage>
</organism>
<evidence type="ECO:0000256" key="5">
    <source>
        <dbReference type="ARBA" id="ARBA00022989"/>
    </source>
</evidence>
<dbReference type="GO" id="GO:0005886">
    <property type="term" value="C:plasma membrane"/>
    <property type="evidence" value="ECO:0007669"/>
    <property type="project" value="UniProtKB-SubCell"/>
</dbReference>
<sequence length="368" mass="40435">MKEIILGFITSFFVVLLATPSLIKVAKMKRLVDEPTEDRKHHVSSVPTIGGIIIFAASIFAYALWFPWDNMGYYGSPELFSESVKEFKFLIAAAILIFFIGVKDDIIGVAPVKKLVGHIMVGFILVMMADFRITSLHGVFGVEELPYYGSVMLSIFTYVVVVNAFNLIDGSDGLAAGIGFISSCFFGVWFYTSYQFELSLLAFVLAGSLGAFLIFNFSPARIFMGDSGSLFIGAFTFAMALKCIETDTSVLPTLVKGISAPIFTMAVLAYPLIDTLRVFALRLSRGLSPFAADRNHIHHSLIDKGFSHAQTALVLYAISIILPLLSLLFTNQNPTIAFFGMFVVSVAVVHVVFLFRIQKPRNFASSAE</sequence>
<evidence type="ECO:0000256" key="3">
    <source>
        <dbReference type="ARBA" id="ARBA00022679"/>
    </source>
</evidence>
<dbReference type="InterPro" id="IPR000715">
    <property type="entry name" value="Glycosyl_transferase_4"/>
</dbReference>
<feature type="binding site" evidence="7">
    <location>
        <position position="226"/>
    </location>
    <ligand>
        <name>Mg(2+)</name>
        <dbReference type="ChEBI" id="CHEBI:18420"/>
    </ligand>
</feature>
<keyword evidence="7" id="KW-0479">Metal-binding</keyword>
<comment type="caution">
    <text evidence="9">The sequence shown here is derived from an EMBL/GenBank/DDBJ whole genome shotgun (WGS) entry which is preliminary data.</text>
</comment>
<feature type="transmembrane region" description="Helical" evidence="8">
    <location>
        <begin position="198"/>
        <end position="215"/>
    </location>
</feature>
<dbReference type="PANTHER" id="PTHR22926:SF3">
    <property type="entry name" value="UNDECAPRENYL-PHOSPHATE ALPHA-N-ACETYLGLUCOSAMINYL 1-PHOSPHATE TRANSFERASE"/>
    <property type="match status" value="1"/>
</dbReference>
<keyword evidence="3 9" id="KW-0808">Transferase</keyword>
<comment type="cofactor">
    <cofactor evidence="7">
        <name>Mg(2+)</name>
        <dbReference type="ChEBI" id="CHEBI:18420"/>
    </cofactor>
</comment>
<evidence type="ECO:0000256" key="1">
    <source>
        <dbReference type="ARBA" id="ARBA00004651"/>
    </source>
</evidence>
<keyword evidence="10" id="KW-1185">Reference proteome</keyword>
<feature type="transmembrane region" description="Helical" evidence="8">
    <location>
        <begin position="222"/>
        <end position="241"/>
    </location>
</feature>
<feature type="transmembrane region" description="Helical" evidence="8">
    <location>
        <begin position="313"/>
        <end position="330"/>
    </location>
</feature>
<dbReference type="GO" id="GO:0009103">
    <property type="term" value="P:lipopolysaccharide biosynthetic process"/>
    <property type="evidence" value="ECO:0007669"/>
    <property type="project" value="TreeGrafter"/>
</dbReference>
<dbReference type="GO" id="GO:0016780">
    <property type="term" value="F:phosphotransferase activity, for other substituted phosphate groups"/>
    <property type="evidence" value="ECO:0007669"/>
    <property type="project" value="InterPro"/>
</dbReference>
<evidence type="ECO:0000256" key="8">
    <source>
        <dbReference type="SAM" id="Phobius"/>
    </source>
</evidence>
<dbReference type="EMBL" id="JAAGVY010000042">
    <property type="protein sequence ID" value="NEN25150.1"/>
    <property type="molecule type" value="Genomic_DNA"/>
</dbReference>
<feature type="transmembrane region" description="Helical" evidence="8">
    <location>
        <begin position="145"/>
        <end position="167"/>
    </location>
</feature>
<reference evidence="9 10" key="1">
    <citation type="submission" date="2020-02" db="EMBL/GenBank/DDBJ databases">
        <title>Out from the shadows clarifying the taxonomy of the family Cryomorphaceae and related taxa by utilizing the GTDB taxonomic framework.</title>
        <authorList>
            <person name="Bowman J.P."/>
        </authorList>
    </citation>
    <scope>NUCLEOTIDE SEQUENCE [LARGE SCALE GENOMIC DNA]</scope>
    <source>
        <strain evidence="9 10">QSSC 1-22</strain>
    </source>
</reference>
<evidence type="ECO:0000313" key="9">
    <source>
        <dbReference type="EMBL" id="NEN25150.1"/>
    </source>
</evidence>
<evidence type="ECO:0000256" key="6">
    <source>
        <dbReference type="ARBA" id="ARBA00023136"/>
    </source>
</evidence>
<accession>A0A7K3WTZ0</accession>
<feature type="binding site" evidence="7">
    <location>
        <position position="166"/>
    </location>
    <ligand>
        <name>Mg(2+)</name>
        <dbReference type="ChEBI" id="CHEBI:18420"/>
    </ligand>
</feature>
<dbReference type="GO" id="GO:0044038">
    <property type="term" value="P:cell wall macromolecule biosynthetic process"/>
    <property type="evidence" value="ECO:0007669"/>
    <property type="project" value="TreeGrafter"/>
</dbReference>
<keyword evidence="5 8" id="KW-1133">Transmembrane helix</keyword>
<keyword evidence="6 8" id="KW-0472">Membrane</keyword>
<evidence type="ECO:0000256" key="4">
    <source>
        <dbReference type="ARBA" id="ARBA00022692"/>
    </source>
</evidence>
<evidence type="ECO:0000256" key="7">
    <source>
        <dbReference type="PIRSR" id="PIRSR600715-1"/>
    </source>
</evidence>
<dbReference type="Proteomes" id="UP000486602">
    <property type="component" value="Unassembled WGS sequence"/>
</dbReference>
<feature type="transmembrane region" description="Helical" evidence="8">
    <location>
        <begin position="336"/>
        <end position="355"/>
    </location>
</feature>
<protein>
    <submittedName>
        <fullName evidence="9">Undecaprenyl/decaprenyl-phosphate alpha-N-acetylglucosaminyl 1-phosphate transferase</fullName>
    </submittedName>
</protein>
<dbReference type="CDD" id="cd06853">
    <property type="entry name" value="GT_WecA_like"/>
    <property type="match status" value="1"/>
</dbReference>
<evidence type="ECO:0000313" key="10">
    <source>
        <dbReference type="Proteomes" id="UP000486602"/>
    </source>
</evidence>
<keyword evidence="7" id="KW-0460">Magnesium</keyword>
<feature type="transmembrane region" description="Helical" evidence="8">
    <location>
        <begin position="46"/>
        <end position="67"/>
    </location>
</feature>
<feature type="transmembrane region" description="Helical" evidence="8">
    <location>
        <begin position="87"/>
        <end position="103"/>
    </location>
</feature>